<dbReference type="NCBIfam" id="NF003657">
    <property type="entry name" value="PRK05289.1"/>
    <property type="match status" value="1"/>
</dbReference>
<name>A1ZM11_MICM2</name>
<evidence type="ECO:0000259" key="6">
    <source>
        <dbReference type="Pfam" id="PF13720"/>
    </source>
</evidence>
<dbReference type="CDD" id="cd03351">
    <property type="entry name" value="LbH_UDP-GlcNAc_AT"/>
    <property type="match status" value="1"/>
</dbReference>
<evidence type="ECO:0000256" key="5">
    <source>
        <dbReference type="ARBA" id="ARBA00023315"/>
    </source>
</evidence>
<keyword evidence="3 7" id="KW-0808">Transferase</keyword>
<dbReference type="InterPro" id="IPR011004">
    <property type="entry name" value="Trimer_LpxA-like_sf"/>
</dbReference>
<comment type="caution">
    <text evidence="7">The sequence shown here is derived from an EMBL/GenBank/DDBJ whole genome shotgun (WGS) entry which is preliminary data.</text>
</comment>
<dbReference type="Pfam" id="PF13720">
    <property type="entry name" value="Acetyltransf_11"/>
    <property type="match status" value="1"/>
</dbReference>
<reference evidence="7 8" key="1">
    <citation type="submission" date="2007-01" db="EMBL/GenBank/DDBJ databases">
        <authorList>
            <person name="Haygood M."/>
            <person name="Podell S."/>
            <person name="Anderson C."/>
            <person name="Hopkinson B."/>
            <person name="Roe K."/>
            <person name="Barbeau K."/>
            <person name="Gaasterland T."/>
            <person name="Ferriera S."/>
            <person name="Johnson J."/>
            <person name="Kravitz S."/>
            <person name="Beeson K."/>
            <person name="Sutton G."/>
            <person name="Rogers Y.-H."/>
            <person name="Friedman R."/>
            <person name="Frazier M."/>
            <person name="Venter J.C."/>
        </authorList>
    </citation>
    <scope>NUCLEOTIDE SEQUENCE [LARGE SCALE GENOMIC DNA]</scope>
    <source>
        <strain evidence="7 8">ATCC 23134</strain>
    </source>
</reference>
<keyword evidence="1" id="KW-0444">Lipid biosynthesis</keyword>
<dbReference type="PIRSF" id="PIRSF000456">
    <property type="entry name" value="UDP-GlcNAc_acltr"/>
    <property type="match status" value="1"/>
</dbReference>
<dbReference type="InterPro" id="IPR010137">
    <property type="entry name" value="Lipid_A_LpxA"/>
</dbReference>
<dbReference type="Pfam" id="PF00132">
    <property type="entry name" value="Hexapep"/>
    <property type="match status" value="2"/>
</dbReference>
<protein>
    <submittedName>
        <fullName evidence="7">Acyl-acyl-carrier-protein--UDP-N-acetylglucosamine O-acyltransferase</fullName>
        <ecNumber evidence="7">2.3.1.129</ecNumber>
    </submittedName>
</protein>
<dbReference type="GO" id="GO:0016020">
    <property type="term" value="C:membrane"/>
    <property type="evidence" value="ECO:0007669"/>
    <property type="project" value="GOC"/>
</dbReference>
<dbReference type="GO" id="GO:0008780">
    <property type="term" value="F:acyl-[acyl-carrier-protein]-UDP-N-acetylglucosamine O-acyltransferase activity"/>
    <property type="evidence" value="ECO:0007669"/>
    <property type="project" value="UniProtKB-EC"/>
</dbReference>
<gene>
    <name evidence="7" type="ORF">M23134_04390</name>
</gene>
<evidence type="ECO:0000256" key="3">
    <source>
        <dbReference type="ARBA" id="ARBA00022679"/>
    </source>
</evidence>
<dbReference type="GO" id="GO:0009245">
    <property type="term" value="P:lipid A biosynthetic process"/>
    <property type="evidence" value="ECO:0007669"/>
    <property type="project" value="UniProtKB-KW"/>
</dbReference>
<dbReference type="Proteomes" id="UP000004095">
    <property type="component" value="Unassembled WGS sequence"/>
</dbReference>
<accession>A1ZM11</accession>
<dbReference type="SUPFAM" id="SSF51161">
    <property type="entry name" value="Trimeric LpxA-like enzymes"/>
    <property type="match status" value="1"/>
</dbReference>
<keyword evidence="8" id="KW-1185">Reference proteome</keyword>
<dbReference type="InterPro" id="IPR001451">
    <property type="entry name" value="Hexapep"/>
</dbReference>
<dbReference type="RefSeq" id="WP_002697789.1">
    <property type="nucleotide sequence ID" value="NZ_AAWS01000015.1"/>
</dbReference>
<keyword evidence="5 7" id="KW-0012">Acyltransferase</keyword>
<dbReference type="EMBL" id="AAWS01000015">
    <property type="protein sequence ID" value="EAY28543.1"/>
    <property type="molecule type" value="Genomic_DNA"/>
</dbReference>
<dbReference type="eggNOG" id="COG1043">
    <property type="taxonomic scope" value="Bacteria"/>
</dbReference>
<dbReference type="Gene3D" id="2.160.10.10">
    <property type="entry name" value="Hexapeptide repeat proteins"/>
    <property type="match status" value="1"/>
</dbReference>
<sequence>MKNNSLSYIHPNAKIGENVVIEPFVAIYDNVEIGDGTWIGANTVIMSGARIGKNCKVHPGAVISNIPQDLKFEGEDSLAVIGDNTIIRECATINRGTKYADKTQIGNNCLIMAYVHVAHDCLIGDNCILSNSVQVAGHVEIGYHAIVSGNSAVHQFSKIGSHVMVSGGSLVRKDVPPFVTAAREPLSYVGVNSIGLERRGFTKARINAIQDTYRIIFQSGLNTTKALNLVKEQIPESPDREEIIKFIQSSDRGIMKGIQ</sequence>
<evidence type="ECO:0000313" key="8">
    <source>
        <dbReference type="Proteomes" id="UP000004095"/>
    </source>
</evidence>
<dbReference type="Gene3D" id="1.20.1180.10">
    <property type="entry name" value="Udp N-acetylglucosamine O-acyltransferase, C-terminal domain"/>
    <property type="match status" value="1"/>
</dbReference>
<organism evidence="7 8">
    <name type="scientific">Microscilla marina ATCC 23134</name>
    <dbReference type="NCBI Taxonomy" id="313606"/>
    <lineage>
        <taxon>Bacteria</taxon>
        <taxon>Pseudomonadati</taxon>
        <taxon>Bacteroidota</taxon>
        <taxon>Cytophagia</taxon>
        <taxon>Cytophagales</taxon>
        <taxon>Microscillaceae</taxon>
        <taxon>Microscilla</taxon>
    </lineage>
</organism>
<evidence type="ECO:0000313" key="7">
    <source>
        <dbReference type="EMBL" id="EAY28543.1"/>
    </source>
</evidence>
<dbReference type="OrthoDB" id="9807278at2"/>
<evidence type="ECO:0000256" key="2">
    <source>
        <dbReference type="ARBA" id="ARBA00022556"/>
    </source>
</evidence>
<keyword evidence="2" id="KW-0441">Lipid A biosynthesis</keyword>
<dbReference type="PANTHER" id="PTHR43480:SF1">
    <property type="entry name" value="ACYL-[ACYL-CARRIER-PROTEIN]--UDP-N-ACETYLGLUCOSAMINE O-ACYLTRANSFERASE, MITOCHONDRIAL-RELATED"/>
    <property type="match status" value="1"/>
</dbReference>
<keyword evidence="4" id="KW-0443">Lipid metabolism</keyword>
<dbReference type="EC" id="2.3.1.129" evidence="7"/>
<dbReference type="PANTHER" id="PTHR43480">
    <property type="entry name" value="ACYL-[ACYL-CARRIER-PROTEIN]--UDP-N-ACETYLGLUCOSAMINE O-ACYLTRANSFERASE"/>
    <property type="match status" value="1"/>
</dbReference>
<evidence type="ECO:0000256" key="1">
    <source>
        <dbReference type="ARBA" id="ARBA00022516"/>
    </source>
</evidence>
<proteinExistence type="predicted"/>
<dbReference type="NCBIfam" id="TIGR01852">
    <property type="entry name" value="lipid_A_lpxA"/>
    <property type="match status" value="1"/>
</dbReference>
<feature type="domain" description="UDP N-acetylglucosamine O-acyltransferase C-terminal" evidence="6">
    <location>
        <begin position="174"/>
        <end position="255"/>
    </location>
</feature>
<dbReference type="InterPro" id="IPR037157">
    <property type="entry name" value="Acetyltransf_C_sf"/>
</dbReference>
<dbReference type="AlphaFoldDB" id="A1ZM11"/>
<dbReference type="InterPro" id="IPR029098">
    <property type="entry name" value="Acetyltransf_C"/>
</dbReference>
<evidence type="ECO:0000256" key="4">
    <source>
        <dbReference type="ARBA" id="ARBA00023098"/>
    </source>
</evidence>